<gene>
    <name evidence="5" type="ORF">AMQ22_00166</name>
</gene>
<dbReference type="Proteomes" id="UP000075398">
    <property type="component" value="Unassembled WGS sequence"/>
</dbReference>
<reference evidence="5 6" key="1">
    <citation type="journal article" date="2016" name="ISME J.">
        <title>Chasing the elusive Euryarchaeota class WSA2: genomes reveal a uniquely fastidious methyl-reducing methanogen.</title>
        <authorList>
            <person name="Nobu M.K."/>
            <person name="Narihiro T."/>
            <person name="Kuroda K."/>
            <person name="Mei R."/>
            <person name="Liu W.T."/>
        </authorList>
    </citation>
    <scope>NUCLEOTIDE SEQUENCE [LARGE SCALE GENOMIC DNA]</scope>
    <source>
        <strain evidence="5">U1lsi0528_Bin055</strain>
    </source>
</reference>
<protein>
    <submittedName>
        <fullName evidence="5">Flavin reductase like domain protein</fullName>
    </submittedName>
</protein>
<dbReference type="PANTHER" id="PTHR43567">
    <property type="entry name" value="FLAVOREDOXIN-RELATED-RELATED"/>
    <property type="match status" value="1"/>
</dbReference>
<dbReference type="InterPro" id="IPR012349">
    <property type="entry name" value="Split_barrel_FMN-bd"/>
</dbReference>
<dbReference type="STRING" id="1705564.APG08_01004"/>
<dbReference type="Pfam" id="PF01613">
    <property type="entry name" value="Flavin_Reduct"/>
    <property type="match status" value="1"/>
</dbReference>
<dbReference type="EMBL" id="LNGC01000003">
    <property type="protein sequence ID" value="KYC53636.1"/>
    <property type="molecule type" value="Genomic_DNA"/>
</dbReference>
<evidence type="ECO:0000313" key="5">
    <source>
        <dbReference type="EMBL" id="KYC53636.1"/>
    </source>
</evidence>
<evidence type="ECO:0000259" key="4">
    <source>
        <dbReference type="SMART" id="SM00903"/>
    </source>
</evidence>
<evidence type="ECO:0000313" key="6">
    <source>
        <dbReference type="Proteomes" id="UP000075398"/>
    </source>
</evidence>
<feature type="domain" description="Flavin reductase like" evidence="4">
    <location>
        <begin position="12"/>
        <end position="152"/>
    </location>
</feature>
<evidence type="ECO:0000256" key="3">
    <source>
        <dbReference type="ARBA" id="ARBA00038054"/>
    </source>
</evidence>
<proteinExistence type="inferred from homology"/>
<dbReference type="InterPro" id="IPR002563">
    <property type="entry name" value="Flavin_Rdtase-like_dom"/>
</dbReference>
<evidence type="ECO:0000256" key="2">
    <source>
        <dbReference type="ARBA" id="ARBA00022630"/>
    </source>
</evidence>
<comment type="caution">
    <text evidence="5">The sequence shown here is derived from an EMBL/GenBank/DDBJ whole genome shotgun (WGS) entry which is preliminary data.</text>
</comment>
<dbReference type="PANTHER" id="PTHR43567:SF1">
    <property type="entry name" value="FLAVOREDOXIN"/>
    <property type="match status" value="1"/>
</dbReference>
<dbReference type="InterPro" id="IPR052174">
    <property type="entry name" value="Flavoredoxin"/>
</dbReference>
<dbReference type="AlphaFoldDB" id="A0A150J8V3"/>
<dbReference type="SMART" id="SM00903">
    <property type="entry name" value="Flavin_Reduct"/>
    <property type="match status" value="1"/>
</dbReference>
<evidence type="ECO:0000256" key="1">
    <source>
        <dbReference type="ARBA" id="ARBA00001917"/>
    </source>
</evidence>
<comment type="similarity">
    <text evidence="3">Belongs to the flavoredoxin family.</text>
</comment>
<sequence>MKIKIESLKGLRFLNPGPLVLITSKYQGKSNIVTAAWTSPVSHSPPLISISLSTKKLSHILIGNSKEFTVNIPSIELLDKVLLCGSESGRNIDKFKEYKLKEVKGKKVTSPSIKECFAFIECKVIDSFLCGDHYLFIGEIVHCEIEKELYKECIDIEKIKFINHLGGPYFTYPEKIVEKKRE</sequence>
<dbReference type="SUPFAM" id="SSF50475">
    <property type="entry name" value="FMN-binding split barrel"/>
    <property type="match status" value="1"/>
</dbReference>
<keyword evidence="2" id="KW-0285">Flavoprotein</keyword>
<organism evidence="5 6">
    <name type="scientific">Candidatus Methanofastidiosum methylothiophilum</name>
    <dbReference type="NCBI Taxonomy" id="1705564"/>
    <lineage>
        <taxon>Archaea</taxon>
        <taxon>Methanobacteriati</taxon>
        <taxon>Methanobacteriota</taxon>
        <taxon>Stenosarchaea group</taxon>
        <taxon>Candidatus Methanofastidiosia</taxon>
        <taxon>Candidatus Methanofastidiosales</taxon>
        <taxon>Candidatus Methanofastidiosaceae</taxon>
        <taxon>Candidatus Methanofastidiosum</taxon>
    </lineage>
</organism>
<comment type="cofactor">
    <cofactor evidence="1">
        <name>FMN</name>
        <dbReference type="ChEBI" id="CHEBI:58210"/>
    </cofactor>
</comment>
<dbReference type="GO" id="GO:0010181">
    <property type="term" value="F:FMN binding"/>
    <property type="evidence" value="ECO:0007669"/>
    <property type="project" value="InterPro"/>
</dbReference>
<name>A0A150J8V3_9EURY</name>
<dbReference type="Gene3D" id="2.30.110.10">
    <property type="entry name" value="Electron Transport, Fmn-binding Protein, Chain A"/>
    <property type="match status" value="1"/>
</dbReference>
<accession>A0A150J8V3</accession>